<dbReference type="GO" id="GO:0003964">
    <property type="term" value="F:RNA-directed DNA polymerase activity"/>
    <property type="evidence" value="ECO:0007669"/>
    <property type="project" value="UniProtKB-KW"/>
</dbReference>
<keyword evidence="1" id="KW-0548">Nucleotidyltransferase</keyword>
<organism evidence="1 2">
    <name type="scientific">Lasius niger</name>
    <name type="common">Black garden ant</name>
    <dbReference type="NCBI Taxonomy" id="67767"/>
    <lineage>
        <taxon>Eukaryota</taxon>
        <taxon>Metazoa</taxon>
        <taxon>Ecdysozoa</taxon>
        <taxon>Arthropoda</taxon>
        <taxon>Hexapoda</taxon>
        <taxon>Insecta</taxon>
        <taxon>Pterygota</taxon>
        <taxon>Neoptera</taxon>
        <taxon>Endopterygota</taxon>
        <taxon>Hymenoptera</taxon>
        <taxon>Apocrita</taxon>
        <taxon>Aculeata</taxon>
        <taxon>Formicoidea</taxon>
        <taxon>Formicidae</taxon>
        <taxon>Formicinae</taxon>
        <taxon>Lasius</taxon>
        <taxon>Lasius</taxon>
    </lineage>
</organism>
<protein>
    <submittedName>
        <fullName evidence="1">Reverse transcriptase</fullName>
    </submittedName>
</protein>
<keyword evidence="1" id="KW-0695">RNA-directed DNA polymerase</keyword>
<dbReference type="AlphaFoldDB" id="A0A0J7N777"/>
<dbReference type="EMBL" id="LBMM01008925">
    <property type="protein sequence ID" value="KMQ88525.1"/>
    <property type="molecule type" value="Genomic_DNA"/>
</dbReference>
<gene>
    <name evidence="1" type="ORF">RF55_11973</name>
</gene>
<sequence length="78" mass="8802">MVLSGGRASDETRKGKLRVCGYADDVAAVIKGNLLGILRDRMKKALRIIEDWCGERDLAVNPNETKRHDLHQDIQIEE</sequence>
<evidence type="ECO:0000313" key="1">
    <source>
        <dbReference type="EMBL" id="KMQ88525.1"/>
    </source>
</evidence>
<comment type="caution">
    <text evidence="1">The sequence shown here is derived from an EMBL/GenBank/DDBJ whole genome shotgun (WGS) entry which is preliminary data.</text>
</comment>
<dbReference type="PaxDb" id="67767-A0A0J7N777"/>
<proteinExistence type="predicted"/>
<evidence type="ECO:0000313" key="2">
    <source>
        <dbReference type="Proteomes" id="UP000036403"/>
    </source>
</evidence>
<dbReference type="OrthoDB" id="6774601at2759"/>
<reference evidence="1 2" key="1">
    <citation type="submission" date="2015-04" db="EMBL/GenBank/DDBJ databases">
        <title>Lasius niger genome sequencing.</title>
        <authorList>
            <person name="Konorov E.A."/>
            <person name="Nikitin M.A."/>
            <person name="Kirill M.V."/>
            <person name="Chang P."/>
        </authorList>
    </citation>
    <scope>NUCLEOTIDE SEQUENCE [LARGE SCALE GENOMIC DNA]</scope>
    <source>
        <tissue evidence="1">Whole</tissue>
    </source>
</reference>
<name>A0A0J7N777_LASNI</name>
<accession>A0A0J7N777</accession>
<keyword evidence="1" id="KW-0808">Transferase</keyword>
<dbReference type="Proteomes" id="UP000036403">
    <property type="component" value="Unassembled WGS sequence"/>
</dbReference>
<keyword evidence="2" id="KW-1185">Reference proteome</keyword>